<dbReference type="AlphaFoldDB" id="A0A9X1MI32"/>
<name>A0A9X1MI32_9BACT</name>
<comment type="caution">
    <text evidence="5">The sequence shown here is derived from an EMBL/GenBank/DDBJ whole genome shotgun (WGS) entry which is preliminary data.</text>
</comment>
<dbReference type="Pfam" id="PF00589">
    <property type="entry name" value="Phage_integrase"/>
    <property type="match status" value="1"/>
</dbReference>
<dbReference type="InterPro" id="IPR002104">
    <property type="entry name" value="Integrase_catalytic"/>
</dbReference>
<dbReference type="Proteomes" id="UP001139103">
    <property type="component" value="Unassembled WGS sequence"/>
</dbReference>
<organism evidence="5 6">
    <name type="scientific">Blastopirellula sediminis</name>
    <dbReference type="NCBI Taxonomy" id="2894196"/>
    <lineage>
        <taxon>Bacteria</taxon>
        <taxon>Pseudomonadati</taxon>
        <taxon>Planctomycetota</taxon>
        <taxon>Planctomycetia</taxon>
        <taxon>Pirellulales</taxon>
        <taxon>Pirellulaceae</taxon>
        <taxon>Blastopirellula</taxon>
    </lineage>
</organism>
<dbReference type="EMBL" id="JAJKFT010000002">
    <property type="protein sequence ID" value="MCC9626971.1"/>
    <property type="molecule type" value="Genomic_DNA"/>
</dbReference>
<feature type="domain" description="Tyr recombinase" evidence="4">
    <location>
        <begin position="186"/>
        <end position="387"/>
    </location>
</feature>
<dbReference type="Gene3D" id="1.10.443.10">
    <property type="entry name" value="Intergrase catalytic core"/>
    <property type="match status" value="1"/>
</dbReference>
<dbReference type="GO" id="GO:0015074">
    <property type="term" value="P:DNA integration"/>
    <property type="evidence" value="ECO:0007669"/>
    <property type="project" value="InterPro"/>
</dbReference>
<comment type="similarity">
    <text evidence="1">Belongs to the 'phage' integrase family.</text>
</comment>
<dbReference type="PANTHER" id="PTHR30349">
    <property type="entry name" value="PHAGE INTEGRASE-RELATED"/>
    <property type="match status" value="1"/>
</dbReference>
<dbReference type="InterPro" id="IPR011010">
    <property type="entry name" value="DNA_brk_join_enz"/>
</dbReference>
<accession>A0A9X1MI32</accession>
<dbReference type="PROSITE" id="PS51898">
    <property type="entry name" value="TYR_RECOMBINASE"/>
    <property type="match status" value="1"/>
</dbReference>
<evidence type="ECO:0000256" key="1">
    <source>
        <dbReference type="ARBA" id="ARBA00008857"/>
    </source>
</evidence>
<evidence type="ECO:0000259" key="4">
    <source>
        <dbReference type="PROSITE" id="PS51898"/>
    </source>
</evidence>
<gene>
    <name evidence="5" type="ORF">LOC68_00995</name>
</gene>
<evidence type="ECO:0000256" key="3">
    <source>
        <dbReference type="ARBA" id="ARBA00023172"/>
    </source>
</evidence>
<keyword evidence="3" id="KW-0233">DNA recombination</keyword>
<dbReference type="InterPro" id="IPR013762">
    <property type="entry name" value="Integrase-like_cat_sf"/>
</dbReference>
<dbReference type="GO" id="GO:0006310">
    <property type="term" value="P:DNA recombination"/>
    <property type="evidence" value="ECO:0007669"/>
    <property type="project" value="UniProtKB-KW"/>
</dbReference>
<dbReference type="SUPFAM" id="SSF56349">
    <property type="entry name" value="DNA breaking-rejoining enzymes"/>
    <property type="match status" value="1"/>
</dbReference>
<keyword evidence="6" id="KW-1185">Reference proteome</keyword>
<dbReference type="GO" id="GO:0003677">
    <property type="term" value="F:DNA binding"/>
    <property type="evidence" value="ECO:0007669"/>
    <property type="project" value="UniProtKB-KW"/>
</dbReference>
<dbReference type="Gene3D" id="1.10.150.130">
    <property type="match status" value="1"/>
</dbReference>
<reference evidence="5" key="1">
    <citation type="submission" date="2021-11" db="EMBL/GenBank/DDBJ databases">
        <title>Genome sequence.</title>
        <authorList>
            <person name="Sun Q."/>
        </authorList>
    </citation>
    <scope>NUCLEOTIDE SEQUENCE</scope>
    <source>
        <strain evidence="5">JC732</strain>
    </source>
</reference>
<evidence type="ECO:0000256" key="2">
    <source>
        <dbReference type="ARBA" id="ARBA00023125"/>
    </source>
</evidence>
<evidence type="ECO:0000313" key="6">
    <source>
        <dbReference type="Proteomes" id="UP001139103"/>
    </source>
</evidence>
<dbReference type="InterPro" id="IPR010998">
    <property type="entry name" value="Integrase_recombinase_N"/>
</dbReference>
<keyword evidence="2" id="KW-0238">DNA-binding</keyword>
<sequence length="394" mass="45071">MRKTLDEALNYNWRVFQRRQMYYADGRSNSPDLGRHSLGTRNRAEANQQLHRLDRKLAIENGIVVEHLGETAFPAIPIEVGMGQYLDHCRRPRVMGGKTEGTIKRYRSVGDKFAAYCKKKGVASWQGVSKMIIEQYGGDLDRQEYAQRTISLEMHLVQHVVHWFIDEKRLPEQMRMKLGLKKLTGSDTYCYSRAEVSAILDHCKSDPDLAWLYDLLATLAMTGIRIGEAVQLRHADIEWEPRPILRIADEGASHRKAKMKSARKTKGKRGRIVPIHPDLAPVLQRIERNRDGYVFHGPRGGRLKADTARVIFKRDVVEPLADQFPTEVGDIGFVHARFHSFRHYFVSQCSAAGASDGQIMDWVGHKDSEMVSIYRHQFDAAGQERMQSIQFTSP</sequence>
<proteinExistence type="inferred from homology"/>
<protein>
    <submittedName>
        <fullName evidence="5">Site-specific integrase</fullName>
    </submittedName>
</protein>
<dbReference type="RefSeq" id="WP_230214524.1">
    <property type="nucleotide sequence ID" value="NZ_JAJKFT010000002.1"/>
</dbReference>
<dbReference type="PANTHER" id="PTHR30349:SF64">
    <property type="entry name" value="PROPHAGE INTEGRASE INTD-RELATED"/>
    <property type="match status" value="1"/>
</dbReference>
<dbReference type="InterPro" id="IPR050090">
    <property type="entry name" value="Tyrosine_recombinase_XerCD"/>
</dbReference>
<evidence type="ECO:0000313" key="5">
    <source>
        <dbReference type="EMBL" id="MCC9626971.1"/>
    </source>
</evidence>